<dbReference type="Pfam" id="PF03480">
    <property type="entry name" value="DctP"/>
    <property type="match status" value="1"/>
</dbReference>
<gene>
    <name evidence="3" type="ORF">SAMN05892877_11413</name>
</gene>
<sequence length="335" mass="36351">MLQLRNFMFAASVAAVITAMPATAHSADLRAGTSMAANHPSAMVLKKLSELVTERSGGKLNINVYTDGTLGNDGQMQQQVQSGTQDISTANAAGLAAQVKEMAVVEFPFIYRNSDEFYDVLGGDMGKELAAKLYEKGWVALGFSHNGFRHATNSKRPIQKWEDFSGLKVRVIPNAMYVDMFSALGANPTPMPVSEVYAALETGTVDAQEAPLAQISAMRIFEVQKFISLTGHSVNSEVIVMSRKTYDAMSPEDQKIVVAAGKDAVEWKRKQFAELEAGLLTTIEEGGMTSNKVDNAELDRMAAQMKPVIAKHSELAGKDFADRYIKAIEASRTGK</sequence>
<dbReference type="InterPro" id="IPR004682">
    <property type="entry name" value="TRAP_DctP"/>
</dbReference>
<keyword evidence="3" id="KW-0675">Receptor</keyword>
<feature type="signal peptide" evidence="2">
    <location>
        <begin position="1"/>
        <end position="26"/>
    </location>
</feature>
<dbReference type="NCBIfam" id="TIGR00787">
    <property type="entry name" value="dctP"/>
    <property type="match status" value="1"/>
</dbReference>
<dbReference type="NCBIfam" id="NF037995">
    <property type="entry name" value="TRAP_S1"/>
    <property type="match status" value="1"/>
</dbReference>
<dbReference type="SUPFAM" id="SSF53850">
    <property type="entry name" value="Periplasmic binding protein-like II"/>
    <property type="match status" value="1"/>
</dbReference>
<evidence type="ECO:0000256" key="2">
    <source>
        <dbReference type="SAM" id="SignalP"/>
    </source>
</evidence>
<dbReference type="InterPro" id="IPR038404">
    <property type="entry name" value="TRAP_DctP_sf"/>
</dbReference>
<name>A0A285UWN5_9HYPH</name>
<dbReference type="PANTHER" id="PTHR33376">
    <property type="match status" value="1"/>
</dbReference>
<accession>A0A285UWN5</accession>
<proteinExistence type="predicted"/>
<dbReference type="EMBL" id="OBQD01000014">
    <property type="protein sequence ID" value="SOC45136.1"/>
    <property type="molecule type" value="Genomic_DNA"/>
</dbReference>
<protein>
    <submittedName>
        <fullName evidence="3">Tripartite ATP-independent transporter DctP family solute receptor</fullName>
    </submittedName>
</protein>
<dbReference type="GO" id="GO:0030246">
    <property type="term" value="F:carbohydrate binding"/>
    <property type="evidence" value="ECO:0007669"/>
    <property type="project" value="TreeGrafter"/>
</dbReference>
<dbReference type="AlphaFoldDB" id="A0A285UWN5"/>
<keyword evidence="1 2" id="KW-0732">Signal</keyword>
<dbReference type="InterPro" id="IPR018389">
    <property type="entry name" value="DctP_fam"/>
</dbReference>
<dbReference type="Proteomes" id="UP000219167">
    <property type="component" value="Unassembled WGS sequence"/>
</dbReference>
<evidence type="ECO:0000256" key="1">
    <source>
        <dbReference type="ARBA" id="ARBA00022729"/>
    </source>
</evidence>
<dbReference type="PIRSF" id="PIRSF006470">
    <property type="entry name" value="DctB"/>
    <property type="match status" value="1"/>
</dbReference>
<dbReference type="PANTHER" id="PTHR33376:SF2">
    <property type="entry name" value="DICARBOXYLATE-BINDING PERIPLASMIC PROTEIN"/>
    <property type="match status" value="1"/>
</dbReference>
<reference evidence="3 4" key="1">
    <citation type="submission" date="2017-08" db="EMBL/GenBank/DDBJ databases">
        <authorList>
            <person name="de Groot N.N."/>
        </authorList>
    </citation>
    <scope>NUCLEOTIDE SEQUENCE [LARGE SCALE GENOMIC DNA]</scope>
    <source>
        <strain evidence="3 4">JC85</strain>
    </source>
</reference>
<evidence type="ECO:0000313" key="3">
    <source>
        <dbReference type="EMBL" id="SOC45136.1"/>
    </source>
</evidence>
<organism evidence="3 4">
    <name type="scientific">Rhizobium subbaraonis</name>
    <dbReference type="NCBI Taxonomy" id="908946"/>
    <lineage>
        <taxon>Bacteria</taxon>
        <taxon>Pseudomonadati</taxon>
        <taxon>Pseudomonadota</taxon>
        <taxon>Alphaproteobacteria</taxon>
        <taxon>Hyphomicrobiales</taxon>
        <taxon>Rhizobiaceae</taxon>
        <taxon>Rhizobium/Agrobacterium group</taxon>
        <taxon>Rhizobium</taxon>
    </lineage>
</organism>
<dbReference type="GO" id="GO:0055085">
    <property type="term" value="P:transmembrane transport"/>
    <property type="evidence" value="ECO:0007669"/>
    <property type="project" value="InterPro"/>
</dbReference>
<evidence type="ECO:0000313" key="4">
    <source>
        <dbReference type="Proteomes" id="UP000219167"/>
    </source>
</evidence>
<dbReference type="RefSeq" id="WP_097141750.1">
    <property type="nucleotide sequence ID" value="NZ_OBQD01000014.1"/>
</dbReference>
<feature type="chain" id="PRO_5013216362" evidence="2">
    <location>
        <begin position="27"/>
        <end position="335"/>
    </location>
</feature>
<dbReference type="Gene3D" id="3.40.190.170">
    <property type="entry name" value="Bacterial extracellular solute-binding protein, family 7"/>
    <property type="match status" value="1"/>
</dbReference>
<keyword evidence="4" id="KW-1185">Reference proteome</keyword>
<dbReference type="GO" id="GO:0030288">
    <property type="term" value="C:outer membrane-bounded periplasmic space"/>
    <property type="evidence" value="ECO:0007669"/>
    <property type="project" value="InterPro"/>
</dbReference>
<dbReference type="OrthoDB" id="9803763at2"/>